<evidence type="ECO:0008006" key="5">
    <source>
        <dbReference type="Google" id="ProtNLM"/>
    </source>
</evidence>
<gene>
    <name evidence="3" type="ORF">KI688_005716</name>
</gene>
<keyword evidence="2" id="KW-0472">Membrane</keyword>
<feature type="compositionally biased region" description="Basic and acidic residues" evidence="1">
    <location>
        <begin position="449"/>
        <end position="459"/>
    </location>
</feature>
<name>A0A9P7Y4U4_9FUNG</name>
<organism evidence="3 4">
    <name type="scientific">Linnemannia hyalina</name>
    <dbReference type="NCBI Taxonomy" id="64524"/>
    <lineage>
        <taxon>Eukaryota</taxon>
        <taxon>Fungi</taxon>
        <taxon>Fungi incertae sedis</taxon>
        <taxon>Mucoromycota</taxon>
        <taxon>Mortierellomycotina</taxon>
        <taxon>Mortierellomycetes</taxon>
        <taxon>Mortierellales</taxon>
        <taxon>Mortierellaceae</taxon>
        <taxon>Linnemannia</taxon>
    </lineage>
</organism>
<feature type="compositionally biased region" description="Low complexity" evidence="1">
    <location>
        <begin position="421"/>
        <end position="434"/>
    </location>
</feature>
<keyword evidence="2" id="KW-0812">Transmembrane</keyword>
<keyword evidence="2" id="KW-1133">Transmembrane helix</keyword>
<feature type="transmembrane region" description="Helical" evidence="2">
    <location>
        <begin position="329"/>
        <end position="350"/>
    </location>
</feature>
<dbReference type="Proteomes" id="UP000707451">
    <property type="component" value="Unassembled WGS sequence"/>
</dbReference>
<feature type="region of interest" description="Disordered" evidence="1">
    <location>
        <begin position="410"/>
        <end position="434"/>
    </location>
</feature>
<evidence type="ECO:0000256" key="1">
    <source>
        <dbReference type="SAM" id="MobiDB-lite"/>
    </source>
</evidence>
<accession>A0A9P7Y4U4</accession>
<dbReference type="InterPro" id="IPR015915">
    <property type="entry name" value="Kelch-typ_b-propeller"/>
</dbReference>
<reference evidence="3" key="1">
    <citation type="submission" date="2021-06" db="EMBL/GenBank/DDBJ databases">
        <title>Genome Sequence of Mortierella hyaline Strain SCG-10, a Cold-Adapted, Nitrate-Reducing Fungus Isolated from Soil in Minnesota, USA.</title>
        <authorList>
            <person name="Aldossari N."/>
        </authorList>
    </citation>
    <scope>NUCLEOTIDE SEQUENCE</scope>
    <source>
        <strain evidence="3">SCG-10</strain>
    </source>
</reference>
<proteinExistence type="predicted"/>
<feature type="region of interest" description="Disordered" evidence="1">
    <location>
        <begin position="263"/>
        <end position="312"/>
    </location>
</feature>
<dbReference type="AlphaFoldDB" id="A0A9P7Y4U4"/>
<protein>
    <recommendedName>
        <fullName evidence="5">Galactose oxidase</fullName>
    </recommendedName>
</protein>
<dbReference type="Gene3D" id="2.120.10.80">
    <property type="entry name" value="Kelch-type beta propeller"/>
    <property type="match status" value="1"/>
</dbReference>
<dbReference type="OrthoDB" id="432528at2759"/>
<evidence type="ECO:0000313" key="3">
    <source>
        <dbReference type="EMBL" id="KAG9071504.1"/>
    </source>
</evidence>
<keyword evidence="4" id="KW-1185">Reference proteome</keyword>
<comment type="caution">
    <text evidence="3">The sequence shown here is derived from an EMBL/GenBank/DDBJ whole genome shotgun (WGS) entry which is preliminary data.</text>
</comment>
<dbReference type="EMBL" id="JAHRHY010000002">
    <property type="protein sequence ID" value="KAG9071504.1"/>
    <property type="molecule type" value="Genomic_DNA"/>
</dbReference>
<feature type="compositionally biased region" description="Gly residues" evidence="1">
    <location>
        <begin position="271"/>
        <end position="312"/>
    </location>
</feature>
<sequence length="459" mass="47679">MAYTAIDESTLYIQGGIILPPPGGTAKITSQFYALDLTQDWNATSPPWKALTSPTTTATQISSQSMTISPDRQTLTLWSVFPTVAVNYSITDASWTKVPLSVGLVISGSGLRAASDPATGAVYIPGVGPLNSNYMVRYNYLTGLVTLINIPMALVPTLDSYSFVWCQPRKTYNGTKMILFGGDGSGPSVASLSILDIPTMTWTVGKDAPDARSEMACAVAGDNFVVWGGYKEMLSVDSVAVPTTPLIFNIKTGKWTEKFVRGANGNKTEGAPGGVPGTGAGGGSGSGSGGGGSGSGPVGGGESPIAGGGSNIGSGEIVGGGGITTTSGAAIGGGVAVGVGVLAGIIFLIIQRRRQRSTKDFEMVSPSLSIMPSPAEDRVVQLEPISNESYQSKLNNQQQQQQEMSYNNVQYTPRSEPPGVSGLPPSYSASSRSRPVIPSYYEVTGIPGDPRELVRQLSR</sequence>
<dbReference type="SUPFAM" id="SSF117281">
    <property type="entry name" value="Kelch motif"/>
    <property type="match status" value="1"/>
</dbReference>
<evidence type="ECO:0000256" key="2">
    <source>
        <dbReference type="SAM" id="Phobius"/>
    </source>
</evidence>
<evidence type="ECO:0000313" key="4">
    <source>
        <dbReference type="Proteomes" id="UP000707451"/>
    </source>
</evidence>
<feature type="region of interest" description="Disordered" evidence="1">
    <location>
        <begin position="440"/>
        <end position="459"/>
    </location>
</feature>